<dbReference type="InterPro" id="IPR022615">
    <property type="entry name" value="NqrA_C_domain"/>
</dbReference>
<comment type="function">
    <text evidence="8">NQR complex catalyzes the reduction of ubiquinone-1 to ubiquinol by two successive reactions, coupled with the transport of Na(+) ions from the cytoplasm to the periplasm. NqrA to NqrE are probably involved in the second step, the conversion of ubisemiquinone to ubiquinol.</text>
</comment>
<feature type="domain" description="Na(+)-translocating NADH-quinone reductase subunit A C-terminal" evidence="10">
    <location>
        <begin position="310"/>
        <end position="359"/>
    </location>
</feature>
<evidence type="ECO:0000256" key="1">
    <source>
        <dbReference type="ARBA" id="ARBA00022448"/>
    </source>
</evidence>
<dbReference type="GO" id="GO:0006814">
    <property type="term" value="P:sodium ion transport"/>
    <property type="evidence" value="ECO:0007669"/>
    <property type="project" value="UniProtKB-UniRule"/>
</dbReference>
<keyword evidence="1 8" id="KW-0813">Transport</keyword>
<dbReference type="InterPro" id="IPR056148">
    <property type="entry name" value="NQRA_2nd"/>
</dbReference>
<comment type="similarity">
    <text evidence="8">Belongs to the NqrA family.</text>
</comment>
<evidence type="ECO:0000259" key="10">
    <source>
        <dbReference type="Pfam" id="PF11973"/>
    </source>
</evidence>
<evidence type="ECO:0000256" key="3">
    <source>
        <dbReference type="ARBA" id="ARBA00023027"/>
    </source>
</evidence>
<evidence type="ECO:0000256" key="4">
    <source>
        <dbReference type="ARBA" id="ARBA00023053"/>
    </source>
</evidence>
<dbReference type="HOGENOM" id="CLU_046656_0_0_10"/>
<dbReference type="PATRIC" id="fig|997892.3.peg.1422"/>
<dbReference type="PANTHER" id="PTHR37839">
    <property type="entry name" value="NA(+)-TRANSLOCATING NADH-QUINONE REDUCTASE SUBUNIT A"/>
    <property type="match status" value="1"/>
</dbReference>
<keyword evidence="3 8" id="KW-0520">NAD</keyword>
<accession>I9AI56</accession>
<dbReference type="Pfam" id="PF11973">
    <property type="entry name" value="NQRA_SLBB"/>
    <property type="match status" value="1"/>
</dbReference>
<dbReference type="PANTHER" id="PTHR37839:SF1">
    <property type="entry name" value="NA(+)-TRANSLOCATING NADH-QUINONE REDUCTASE SUBUNIT A"/>
    <property type="match status" value="1"/>
</dbReference>
<keyword evidence="5 8" id="KW-0406">Ion transport</keyword>
<comment type="caution">
    <text evidence="12">The sequence shown here is derived from an EMBL/GenBank/DDBJ whole genome shotgun (WGS) entry which is preliminary data.</text>
</comment>
<dbReference type="InterPro" id="IPR008703">
    <property type="entry name" value="NqrA"/>
</dbReference>
<feature type="domain" description="NqrA N-terminal barrel-sandwich hybrid" evidence="9">
    <location>
        <begin position="53"/>
        <end position="145"/>
    </location>
</feature>
<dbReference type="Pfam" id="PF24836">
    <property type="entry name" value="NQRA_2nd"/>
    <property type="match status" value="1"/>
</dbReference>
<dbReference type="GO" id="GO:0016655">
    <property type="term" value="F:oxidoreductase activity, acting on NAD(P)H, quinone or similar compound as acceptor"/>
    <property type="evidence" value="ECO:0007669"/>
    <property type="project" value="UniProtKB-UniRule"/>
</dbReference>
<feature type="domain" description="NqrA second alpha/beta" evidence="11">
    <location>
        <begin position="162"/>
        <end position="305"/>
    </location>
</feature>
<evidence type="ECO:0000256" key="7">
    <source>
        <dbReference type="ARBA" id="ARBA00023201"/>
    </source>
</evidence>
<evidence type="ECO:0000256" key="2">
    <source>
        <dbReference type="ARBA" id="ARBA00022967"/>
    </source>
</evidence>
<evidence type="ECO:0000259" key="9">
    <source>
        <dbReference type="Pfam" id="PF05896"/>
    </source>
</evidence>
<keyword evidence="4 8" id="KW-0915">Sodium</keyword>
<comment type="catalytic activity">
    <reaction evidence="8">
        <text>a ubiquinone + n Na(+)(in) + NADH + H(+) = a ubiquinol + n Na(+)(out) + NAD(+)</text>
        <dbReference type="Rhea" id="RHEA:47748"/>
        <dbReference type="Rhea" id="RHEA-COMP:9565"/>
        <dbReference type="Rhea" id="RHEA-COMP:9566"/>
        <dbReference type="ChEBI" id="CHEBI:15378"/>
        <dbReference type="ChEBI" id="CHEBI:16389"/>
        <dbReference type="ChEBI" id="CHEBI:17976"/>
        <dbReference type="ChEBI" id="CHEBI:29101"/>
        <dbReference type="ChEBI" id="CHEBI:57540"/>
        <dbReference type="ChEBI" id="CHEBI:57945"/>
        <dbReference type="EC" id="7.2.1.1"/>
    </reaction>
</comment>
<evidence type="ECO:0000256" key="6">
    <source>
        <dbReference type="ARBA" id="ARBA00023075"/>
    </source>
</evidence>
<keyword evidence="7 8" id="KW-0739">Sodium transport</keyword>
<evidence type="ECO:0000256" key="8">
    <source>
        <dbReference type="HAMAP-Rule" id="MF_00425"/>
    </source>
</evidence>
<evidence type="ECO:0000313" key="13">
    <source>
        <dbReference type="Proteomes" id="UP000003566"/>
    </source>
</evidence>
<dbReference type="Pfam" id="PF05896">
    <property type="entry name" value="NQRA_N"/>
    <property type="match status" value="1"/>
</dbReference>
<evidence type="ECO:0000256" key="5">
    <source>
        <dbReference type="ARBA" id="ARBA00023065"/>
    </source>
</evidence>
<dbReference type="HAMAP" id="MF_00425">
    <property type="entry name" value="NqrA"/>
    <property type="match status" value="1"/>
</dbReference>
<dbReference type="EMBL" id="AGXE01000008">
    <property type="protein sequence ID" value="EIY87017.1"/>
    <property type="molecule type" value="Genomic_DNA"/>
</dbReference>
<sequence length="497" mass="55184">MITRKMIYVYEHERNYGNISVIPFFFPTESQSYLLLLRQIYETIILYSMANVIKLRKGLDINLKGKAAETYATVKEPGFYALVPDDFPGVTPKVVVKEQEYVMAGGPLFIDKYHPEVKFVSPVSGVVTSVERGARRKVLNIVVEAAAEQDYEDFGKKNVASMDAEAVKSALLEAGLFAFIKQRPYDIIADPTVTPKGIFISAFDTNPLAPDFEFALKGEEANFQTGLDALAKLAKTYLNISVKQNAAALTQAKNVTITAFDGPNPAGNVGVQINHLDPVSKGETVWTIDPQAVIFIGRLFNTGHVDFTRTVAVTGSEVLKPAYCKLQVGALLTNVFAGNVTKDKDLRYISGNVLTGKQVSPNGFLGAFHSQLTVIPEGDDIHEMLGWIMPRFNQFSANRSYFSWLMGKKEYTLDARIKGGERHMIMSGEYDRVFPMDILPEYLIKAIIAGDIDRMEALGIYEVAPEDFALCEFVCSSKMELQRIVRVGLDMLRSEMA</sequence>
<proteinExistence type="inferred from homology"/>
<evidence type="ECO:0000313" key="12">
    <source>
        <dbReference type="EMBL" id="EIY87017.1"/>
    </source>
</evidence>
<comment type="subunit">
    <text evidence="8">Composed of six subunits; NqrA, NqrB, NqrC, NqrD, NqrE and NqrF.</text>
</comment>
<evidence type="ECO:0000259" key="11">
    <source>
        <dbReference type="Pfam" id="PF24836"/>
    </source>
</evidence>
<keyword evidence="6 8" id="KW-0830">Ubiquinone</keyword>
<protein>
    <recommendedName>
        <fullName evidence="8">Na(+)-translocating NADH-quinone reductase subunit A</fullName>
        <shortName evidence="8">Na(+)-NQR subunit A</shortName>
        <shortName evidence="8">Na(+)-translocating NQR subunit A</shortName>
        <ecNumber evidence="8">7.2.1.1</ecNumber>
    </recommendedName>
    <alternativeName>
        <fullName evidence="8">NQR complex subunit A</fullName>
    </alternativeName>
    <alternativeName>
        <fullName evidence="8">NQR-1 subunit A</fullName>
    </alternativeName>
</protein>
<dbReference type="InterPro" id="IPR056147">
    <property type="entry name" value="NQRA_N"/>
</dbReference>
<name>I9AI56_9BACE</name>
<dbReference type="AlphaFoldDB" id="I9AI56"/>
<dbReference type="NCBIfam" id="TIGR01936">
    <property type="entry name" value="nqrA"/>
    <property type="match status" value="1"/>
</dbReference>
<dbReference type="NCBIfam" id="NF003761">
    <property type="entry name" value="PRK05352.1-4"/>
    <property type="match status" value="1"/>
</dbReference>
<gene>
    <name evidence="8" type="primary">nqrA</name>
    <name evidence="12" type="ORF">HMPREF1074_01388</name>
</gene>
<keyword evidence="2 8" id="KW-1278">Translocase</keyword>
<reference evidence="12 13" key="1">
    <citation type="submission" date="2012-02" db="EMBL/GenBank/DDBJ databases">
        <title>The Genome Sequence of Bacteroides xylanisolvens CL03T12C04.</title>
        <authorList>
            <consortium name="The Broad Institute Genome Sequencing Platform"/>
            <person name="Earl A."/>
            <person name="Ward D."/>
            <person name="Feldgarden M."/>
            <person name="Gevers D."/>
            <person name="Zitomersky N.L."/>
            <person name="Coyne M.J."/>
            <person name="Comstock L.E."/>
            <person name="Young S.K."/>
            <person name="Zeng Q."/>
            <person name="Gargeya S."/>
            <person name="Fitzgerald M."/>
            <person name="Haas B."/>
            <person name="Abouelleil A."/>
            <person name="Alvarado L."/>
            <person name="Arachchi H.M."/>
            <person name="Berlin A."/>
            <person name="Chapman S.B."/>
            <person name="Gearin G."/>
            <person name="Goldberg J."/>
            <person name="Griggs A."/>
            <person name="Gujja S."/>
            <person name="Hansen M."/>
            <person name="Heiman D."/>
            <person name="Howarth C."/>
            <person name="Larimer J."/>
            <person name="Lui A."/>
            <person name="MacDonald P.J.P."/>
            <person name="McCowen C."/>
            <person name="Montmayeur A."/>
            <person name="Murphy C."/>
            <person name="Neiman D."/>
            <person name="Pearson M."/>
            <person name="Priest M."/>
            <person name="Roberts A."/>
            <person name="Saif S."/>
            <person name="Shea T."/>
            <person name="Sisk P."/>
            <person name="Stolte C."/>
            <person name="Sykes S."/>
            <person name="Wortman J."/>
            <person name="Nusbaum C."/>
            <person name="Birren B."/>
        </authorList>
    </citation>
    <scope>NUCLEOTIDE SEQUENCE [LARGE SCALE GENOMIC DNA]</scope>
    <source>
        <strain evidence="12 13">CL03T12C04</strain>
    </source>
</reference>
<organism evidence="12 13">
    <name type="scientific">Bacteroides xylanisolvens CL03T12C04</name>
    <dbReference type="NCBI Taxonomy" id="997892"/>
    <lineage>
        <taxon>Bacteria</taxon>
        <taxon>Pseudomonadati</taxon>
        <taxon>Bacteroidota</taxon>
        <taxon>Bacteroidia</taxon>
        <taxon>Bacteroidales</taxon>
        <taxon>Bacteroidaceae</taxon>
        <taxon>Bacteroides</taxon>
    </lineage>
</organism>
<dbReference type="Proteomes" id="UP000003566">
    <property type="component" value="Unassembled WGS sequence"/>
</dbReference>
<dbReference type="EC" id="7.2.1.1" evidence="8"/>